<evidence type="ECO:0000313" key="3">
    <source>
        <dbReference type="Proteomes" id="UP000326924"/>
    </source>
</evidence>
<feature type="transmembrane region" description="Helical" evidence="1">
    <location>
        <begin position="23"/>
        <end position="56"/>
    </location>
</feature>
<evidence type="ECO:0000256" key="1">
    <source>
        <dbReference type="SAM" id="Phobius"/>
    </source>
</evidence>
<name>A0A5J5F0J9_9PEZI</name>
<sequence>MTTLATSLSAFTDMGYSLLKLGISIGLIVLLIPALLLSLLLFAILVSPILIASLIYLNGLDNLYFFPLALELKSVIDDVLALSGDPLSVKARKCVLGKPYSDHTGS</sequence>
<accession>A0A5J5F0J9</accession>
<reference evidence="2 3" key="1">
    <citation type="submission" date="2019-09" db="EMBL/GenBank/DDBJ databases">
        <title>Draft genome of the ectomycorrhizal ascomycete Sphaerosporella brunnea.</title>
        <authorList>
            <consortium name="DOE Joint Genome Institute"/>
            <person name="Benucci G.M."/>
            <person name="Marozzi G."/>
            <person name="Antonielli L."/>
            <person name="Sanchez S."/>
            <person name="Marco P."/>
            <person name="Wang X."/>
            <person name="Falini L.B."/>
            <person name="Barry K."/>
            <person name="Haridas S."/>
            <person name="Lipzen A."/>
            <person name="Labutti K."/>
            <person name="Grigoriev I.V."/>
            <person name="Murat C."/>
            <person name="Martin F."/>
            <person name="Albertini E."/>
            <person name="Donnini D."/>
            <person name="Bonito G."/>
        </authorList>
    </citation>
    <scope>NUCLEOTIDE SEQUENCE [LARGE SCALE GENOMIC DNA]</scope>
    <source>
        <strain evidence="2 3">Sb_GMNB300</strain>
    </source>
</reference>
<organism evidence="2 3">
    <name type="scientific">Sphaerosporella brunnea</name>
    <dbReference type="NCBI Taxonomy" id="1250544"/>
    <lineage>
        <taxon>Eukaryota</taxon>
        <taxon>Fungi</taxon>
        <taxon>Dikarya</taxon>
        <taxon>Ascomycota</taxon>
        <taxon>Pezizomycotina</taxon>
        <taxon>Pezizomycetes</taxon>
        <taxon>Pezizales</taxon>
        <taxon>Pyronemataceae</taxon>
        <taxon>Sphaerosporella</taxon>
    </lineage>
</organism>
<keyword evidence="1" id="KW-0812">Transmembrane</keyword>
<gene>
    <name evidence="2" type="ORF">FN846DRAFT_634426</name>
</gene>
<proteinExistence type="predicted"/>
<keyword evidence="1" id="KW-1133">Transmembrane helix</keyword>
<dbReference type="AlphaFoldDB" id="A0A5J5F0J9"/>
<keyword evidence="1" id="KW-0472">Membrane</keyword>
<dbReference type="Proteomes" id="UP000326924">
    <property type="component" value="Unassembled WGS sequence"/>
</dbReference>
<comment type="caution">
    <text evidence="2">The sequence shown here is derived from an EMBL/GenBank/DDBJ whole genome shotgun (WGS) entry which is preliminary data.</text>
</comment>
<evidence type="ECO:0000313" key="2">
    <source>
        <dbReference type="EMBL" id="KAA8909101.1"/>
    </source>
</evidence>
<dbReference type="EMBL" id="VXIS01000061">
    <property type="protein sequence ID" value="KAA8909101.1"/>
    <property type="molecule type" value="Genomic_DNA"/>
</dbReference>
<protein>
    <submittedName>
        <fullName evidence="2">Uncharacterized protein</fullName>
    </submittedName>
</protein>
<dbReference type="InParanoid" id="A0A5J5F0J9"/>
<keyword evidence="3" id="KW-1185">Reference proteome</keyword>